<comment type="cofactor">
    <cofactor evidence="1">
        <name>Zn(2+)</name>
        <dbReference type="ChEBI" id="CHEBI:29105"/>
    </cofactor>
</comment>
<dbReference type="CDD" id="cd07729">
    <property type="entry name" value="AHL_lactonase_MBL-fold"/>
    <property type="match status" value="1"/>
</dbReference>
<evidence type="ECO:0000259" key="6">
    <source>
        <dbReference type="SMART" id="SM00849"/>
    </source>
</evidence>
<dbReference type="Gene3D" id="3.60.15.10">
    <property type="entry name" value="Ribonuclease Z/Hydroxyacylglutathione hydrolase-like"/>
    <property type="match status" value="1"/>
</dbReference>
<dbReference type="GO" id="GO:0046872">
    <property type="term" value="F:metal ion binding"/>
    <property type="evidence" value="ECO:0007669"/>
    <property type="project" value="UniProtKB-KW"/>
</dbReference>
<name>A0A6V8SMG2_9CLOT</name>
<protein>
    <submittedName>
        <fullName evidence="7">N-acyl homoserine lactonase</fullName>
    </submittedName>
</protein>
<dbReference type="Pfam" id="PF00753">
    <property type="entry name" value="Lactamase_B"/>
    <property type="match status" value="1"/>
</dbReference>
<feature type="domain" description="Metallo-beta-lactamase" evidence="6">
    <location>
        <begin position="30"/>
        <end position="231"/>
    </location>
</feature>
<evidence type="ECO:0000256" key="2">
    <source>
        <dbReference type="ARBA" id="ARBA00007749"/>
    </source>
</evidence>
<comment type="caution">
    <text evidence="7">The sequence shown here is derived from an EMBL/GenBank/DDBJ whole genome shotgun (WGS) entry which is preliminary data.</text>
</comment>
<dbReference type="SMART" id="SM00849">
    <property type="entry name" value="Lactamase_B"/>
    <property type="match status" value="1"/>
</dbReference>
<dbReference type="GO" id="GO:0016787">
    <property type="term" value="F:hydrolase activity"/>
    <property type="evidence" value="ECO:0007669"/>
    <property type="project" value="UniProtKB-KW"/>
</dbReference>
<dbReference type="InterPro" id="IPR036866">
    <property type="entry name" value="RibonucZ/Hydroxyglut_hydro"/>
</dbReference>
<dbReference type="InterPro" id="IPR051013">
    <property type="entry name" value="MBL_superfamily_lactonases"/>
</dbReference>
<dbReference type="RefSeq" id="WP_183279103.1">
    <property type="nucleotide sequence ID" value="NZ_BLZR01000001.1"/>
</dbReference>
<keyword evidence="8" id="KW-1185">Reference proteome</keyword>
<evidence type="ECO:0000256" key="3">
    <source>
        <dbReference type="ARBA" id="ARBA00022723"/>
    </source>
</evidence>
<sequence>MEIFSINTGYINMKSKFHWFPEYKEIQRYPVLSYLIRLKNKNILFDTGLSQDGIDDIGVLNKFVTIEVGQDYKFTQQLKLIGIDCGDIDYVINSHLHFDHCGNNRKFIKSKFLIQKDELTALKNNSRNPSYIKAINLQLCQQIEDGYSIFEDNSARLFKAKGHTAGHQILVIESGYNVAIFLGDSCYFDDKTQKLKLFGGLGITANNDAVAFIENIIKIYADKKIKFFYNHDINFNKYNDENIELITSELIKYKFGGIKNE</sequence>
<proteinExistence type="inferred from homology"/>
<keyword evidence="4" id="KW-0378">Hydrolase</keyword>
<evidence type="ECO:0000313" key="8">
    <source>
        <dbReference type="Proteomes" id="UP000580568"/>
    </source>
</evidence>
<evidence type="ECO:0000256" key="1">
    <source>
        <dbReference type="ARBA" id="ARBA00001947"/>
    </source>
</evidence>
<dbReference type="SUPFAM" id="SSF56281">
    <property type="entry name" value="Metallo-hydrolase/oxidoreductase"/>
    <property type="match status" value="1"/>
</dbReference>
<gene>
    <name evidence="7" type="ORF">bsdtw1_03913</name>
</gene>
<comment type="similarity">
    <text evidence="2">Belongs to the metallo-beta-lactamase superfamily.</text>
</comment>
<dbReference type="PANTHER" id="PTHR42978:SF2">
    <property type="entry name" value="102 KBASES UNSTABLE REGION: FROM 1 TO 119443"/>
    <property type="match status" value="1"/>
</dbReference>
<dbReference type="EMBL" id="BLZR01000001">
    <property type="protein sequence ID" value="GFP77742.1"/>
    <property type="molecule type" value="Genomic_DNA"/>
</dbReference>
<keyword evidence="5" id="KW-0862">Zinc</keyword>
<dbReference type="PANTHER" id="PTHR42978">
    <property type="entry name" value="QUORUM-QUENCHING LACTONASE YTNP-RELATED-RELATED"/>
    <property type="match status" value="1"/>
</dbReference>
<keyword evidence="3" id="KW-0479">Metal-binding</keyword>
<evidence type="ECO:0000256" key="5">
    <source>
        <dbReference type="ARBA" id="ARBA00022833"/>
    </source>
</evidence>
<evidence type="ECO:0000313" key="7">
    <source>
        <dbReference type="EMBL" id="GFP77742.1"/>
    </source>
</evidence>
<accession>A0A6V8SMG2</accession>
<evidence type="ECO:0000256" key="4">
    <source>
        <dbReference type="ARBA" id="ARBA00022801"/>
    </source>
</evidence>
<dbReference type="InterPro" id="IPR001279">
    <property type="entry name" value="Metallo-B-lactamas"/>
</dbReference>
<dbReference type="AlphaFoldDB" id="A0A6V8SMG2"/>
<dbReference type="Proteomes" id="UP000580568">
    <property type="component" value="Unassembled WGS sequence"/>
</dbReference>
<organism evidence="7 8">
    <name type="scientific">Clostridium fungisolvens</name>
    <dbReference type="NCBI Taxonomy" id="1604897"/>
    <lineage>
        <taxon>Bacteria</taxon>
        <taxon>Bacillati</taxon>
        <taxon>Bacillota</taxon>
        <taxon>Clostridia</taxon>
        <taxon>Eubacteriales</taxon>
        <taxon>Clostridiaceae</taxon>
        <taxon>Clostridium</taxon>
    </lineage>
</organism>
<reference evidence="7 8" key="1">
    <citation type="submission" date="2020-07" db="EMBL/GenBank/DDBJ databases">
        <title>A new beta-1,3-glucan-decomposing anaerobic bacterium isolated from anoxic soil subjected to biological soil disinfestation.</title>
        <authorList>
            <person name="Ueki A."/>
            <person name="Tonouchi A."/>
        </authorList>
    </citation>
    <scope>NUCLEOTIDE SEQUENCE [LARGE SCALE GENOMIC DNA]</scope>
    <source>
        <strain evidence="7 8">TW1</strain>
    </source>
</reference>